<organism evidence="2">
    <name type="scientific">Lichtheimia ramosa</name>
    <dbReference type="NCBI Taxonomy" id="688394"/>
    <lineage>
        <taxon>Eukaryota</taxon>
        <taxon>Fungi</taxon>
        <taxon>Fungi incertae sedis</taxon>
        <taxon>Mucoromycota</taxon>
        <taxon>Mucoromycotina</taxon>
        <taxon>Mucoromycetes</taxon>
        <taxon>Mucorales</taxon>
        <taxon>Lichtheimiaceae</taxon>
        <taxon>Lichtheimia</taxon>
    </lineage>
</organism>
<evidence type="ECO:0000313" key="2">
    <source>
        <dbReference type="EMBL" id="CDS09814.1"/>
    </source>
</evidence>
<evidence type="ECO:0000256" key="1">
    <source>
        <dbReference type="SAM" id="MobiDB-lite"/>
    </source>
</evidence>
<dbReference type="EMBL" id="LK023335">
    <property type="protein sequence ID" value="CDS09814.1"/>
    <property type="molecule type" value="Genomic_DNA"/>
</dbReference>
<sequence>MWIFLLLSVYVARPAKRPSSIAQLPTEPKWGRYIPEPTIPRVSYPTTPHYPSVYSNATTATHLSEQPIPIQANRDNHYGNQYYSSSHSDTSDGYYYNTYQQQPVSATSTSSNKYYYEDDAYRDTSAVDSYCYYPHYR</sequence>
<accession>A0A077WRI9</accession>
<protein>
    <submittedName>
        <fullName evidence="2">Uncharacterized protein</fullName>
    </submittedName>
</protein>
<proteinExistence type="predicted"/>
<feature type="region of interest" description="Disordered" evidence="1">
    <location>
        <begin position="64"/>
        <end position="86"/>
    </location>
</feature>
<gene>
    <name evidence="2" type="ORF">LRAMOSA02491</name>
</gene>
<reference evidence="2" key="1">
    <citation type="journal article" date="2014" name="Genome Announc.">
        <title>De novo whole-genome sequence and genome annotation of Lichtheimia ramosa.</title>
        <authorList>
            <person name="Linde J."/>
            <person name="Schwartze V."/>
            <person name="Binder U."/>
            <person name="Lass-Florl C."/>
            <person name="Voigt K."/>
            <person name="Horn F."/>
        </authorList>
    </citation>
    <scope>NUCLEOTIDE SEQUENCE</scope>
    <source>
        <strain evidence="2">JMRC FSU:6197</strain>
    </source>
</reference>
<dbReference type="AlphaFoldDB" id="A0A077WRI9"/>
<dbReference type="OrthoDB" id="2280884at2759"/>
<name>A0A077WRI9_9FUNG</name>